<dbReference type="Proteomes" id="UP001497535">
    <property type="component" value="Unassembled WGS sequence"/>
</dbReference>
<reference evidence="1" key="1">
    <citation type="submission" date="2023-11" db="EMBL/GenBank/DDBJ databases">
        <authorList>
            <person name="Poullet M."/>
        </authorList>
    </citation>
    <scope>NUCLEOTIDE SEQUENCE</scope>
    <source>
        <strain evidence="1">E1834</strain>
    </source>
</reference>
<proteinExistence type="predicted"/>
<sequence length="111" mass="11927">MSNISTTTKPSQLDAQHQNNNNNLTSPLSPSLMFTQGNNNGQSVKANMSSGSSPLETTATCSTGNSTLHSGFLCQNASKKIIKSKSFVFPSPYYVIVPFTLLRECSLHPTT</sequence>
<dbReference type="EMBL" id="CAVMJV010000103">
    <property type="protein sequence ID" value="CAK5098187.1"/>
    <property type="molecule type" value="Genomic_DNA"/>
</dbReference>
<keyword evidence="2" id="KW-1185">Reference proteome</keyword>
<gene>
    <name evidence="1" type="ORF">MENTE1834_LOCUS41539</name>
</gene>
<accession>A0ACB1ATJ8</accession>
<comment type="caution">
    <text evidence="1">The sequence shown here is derived from an EMBL/GenBank/DDBJ whole genome shotgun (WGS) entry which is preliminary data.</text>
</comment>
<protein>
    <submittedName>
        <fullName evidence="1">Uncharacterized protein</fullName>
    </submittedName>
</protein>
<evidence type="ECO:0000313" key="1">
    <source>
        <dbReference type="EMBL" id="CAK5098187.1"/>
    </source>
</evidence>
<evidence type="ECO:0000313" key="2">
    <source>
        <dbReference type="Proteomes" id="UP001497535"/>
    </source>
</evidence>
<organism evidence="1 2">
    <name type="scientific">Meloidogyne enterolobii</name>
    <name type="common">Root-knot nematode worm</name>
    <name type="synonym">Meloidogyne mayaguensis</name>
    <dbReference type="NCBI Taxonomy" id="390850"/>
    <lineage>
        <taxon>Eukaryota</taxon>
        <taxon>Metazoa</taxon>
        <taxon>Ecdysozoa</taxon>
        <taxon>Nematoda</taxon>
        <taxon>Chromadorea</taxon>
        <taxon>Rhabditida</taxon>
        <taxon>Tylenchina</taxon>
        <taxon>Tylenchomorpha</taxon>
        <taxon>Tylenchoidea</taxon>
        <taxon>Meloidogynidae</taxon>
        <taxon>Meloidogyninae</taxon>
        <taxon>Meloidogyne</taxon>
    </lineage>
</organism>
<name>A0ACB1ATJ8_MELEN</name>